<feature type="chain" id="PRO_5012165775" evidence="10">
    <location>
        <begin position="22"/>
        <end position="418"/>
    </location>
</feature>
<reference evidence="12" key="1">
    <citation type="submission" date="2016-12" db="EMBL/GenBank/DDBJ databases">
        <title>Extending the VSGnome of Trypanosoma brucei strain TREU927.</title>
        <authorList>
            <person name="Cross G.A."/>
        </authorList>
    </citation>
    <scope>NUCLEOTIDE SEQUENCE</scope>
    <source>
        <strain evidence="12">Tb927.99.1553</strain>
    </source>
</reference>
<feature type="region of interest" description="Disordered" evidence="9">
    <location>
        <begin position="381"/>
        <end position="418"/>
    </location>
</feature>
<organism evidence="12">
    <name type="scientific">Trypanosoma brucei</name>
    <dbReference type="NCBI Taxonomy" id="5691"/>
    <lineage>
        <taxon>Eukaryota</taxon>
        <taxon>Discoba</taxon>
        <taxon>Euglenozoa</taxon>
        <taxon>Kinetoplastea</taxon>
        <taxon>Metakinetoplastina</taxon>
        <taxon>Trypanosomatida</taxon>
        <taxon>Trypanosomatidae</taxon>
        <taxon>Trypanosoma</taxon>
    </lineage>
</organism>
<keyword evidence="3" id="KW-1003">Cell membrane</keyword>
<evidence type="ECO:0000256" key="9">
    <source>
        <dbReference type="SAM" id="MobiDB-lite"/>
    </source>
</evidence>
<evidence type="ECO:0000256" key="7">
    <source>
        <dbReference type="ARBA" id="ARBA00023180"/>
    </source>
</evidence>
<dbReference type="GO" id="GO:0005886">
    <property type="term" value="C:plasma membrane"/>
    <property type="evidence" value="ECO:0007669"/>
    <property type="project" value="UniProtKB-SubCell"/>
</dbReference>
<dbReference type="EMBL" id="KY404567">
    <property type="protein sequence ID" value="ARB50818.1"/>
    <property type="molecule type" value="Genomic_DNA"/>
</dbReference>
<keyword evidence="8" id="KW-0449">Lipoprotein</keyword>
<feature type="signal peptide" evidence="10">
    <location>
        <begin position="1"/>
        <end position="21"/>
    </location>
</feature>
<dbReference type="GO" id="GO:0098552">
    <property type="term" value="C:side of membrane"/>
    <property type="evidence" value="ECO:0007669"/>
    <property type="project" value="UniProtKB-KW"/>
</dbReference>
<evidence type="ECO:0000256" key="10">
    <source>
        <dbReference type="SAM" id="SignalP"/>
    </source>
</evidence>
<dbReference type="InterPro" id="IPR025932">
    <property type="entry name" value="Trypano_VSG_B_N_dom"/>
</dbReference>
<evidence type="ECO:0000256" key="1">
    <source>
        <dbReference type="ARBA" id="ARBA00002523"/>
    </source>
</evidence>
<keyword evidence="7" id="KW-0325">Glycoprotein</keyword>
<keyword evidence="5 10" id="KW-0732">Signal</keyword>
<sequence>MRTQLFPLLLVSISRLSQQGADDNLKEFNVLCGIFDLINSKPDPNFAIKTKNFEKLRTKLFNLNVSVAPQSFHTDRNETAHAEMKKADEAARKTAWQEKIQQITATTANGGKDRPYAKIRDGPAQQKAAATVSAILAAPDEMRQRHETLKHAATQAHSLAIKATKDAVYGMDKEEPEDTFLYTKSTKCGGTTTTGTAGAAIVEDLICLCTKGSGGKTTECYTPGPAEINNNKVNGVKDVVNDMTESCQKMSAGLHLTPTLIAQKIGAFYAELSLQTAGQPASGGITQYVLGKYSSSGCTVTATQQCINYAGELGKEKNGIRWEKILKSAEQHLQAGSHAAAELSSMTHILQATVQQAEMAGRAAAIEQEAEMVARVEADRSCAKEGNHKKNRNRCDHKNMQQENRCRNMPQRKKIQIR</sequence>
<keyword evidence="4" id="KW-0336">GPI-anchor</keyword>
<dbReference type="Pfam" id="PF13206">
    <property type="entry name" value="VSG_B"/>
    <property type="match status" value="1"/>
</dbReference>
<evidence type="ECO:0000256" key="2">
    <source>
        <dbReference type="ARBA" id="ARBA00004609"/>
    </source>
</evidence>
<evidence type="ECO:0000313" key="12">
    <source>
        <dbReference type="EMBL" id="ARB50818.1"/>
    </source>
</evidence>
<evidence type="ECO:0000259" key="11">
    <source>
        <dbReference type="Pfam" id="PF13206"/>
    </source>
</evidence>
<evidence type="ECO:0000256" key="4">
    <source>
        <dbReference type="ARBA" id="ARBA00022622"/>
    </source>
</evidence>
<evidence type="ECO:0000256" key="8">
    <source>
        <dbReference type="ARBA" id="ARBA00023288"/>
    </source>
</evidence>
<evidence type="ECO:0000256" key="3">
    <source>
        <dbReference type="ARBA" id="ARBA00022475"/>
    </source>
</evidence>
<feature type="domain" description="Trypanosome variant surface glycoprotein B-type N-terminal" evidence="11">
    <location>
        <begin position="9"/>
        <end position="348"/>
    </location>
</feature>
<comment type="subcellular location">
    <subcellularLocation>
        <location evidence="2">Cell membrane</location>
        <topology evidence="2">Lipid-anchor</topology>
        <topology evidence="2">GPI-anchor</topology>
    </subcellularLocation>
</comment>
<proteinExistence type="predicted"/>
<evidence type="ECO:0000256" key="5">
    <source>
        <dbReference type="ARBA" id="ARBA00022729"/>
    </source>
</evidence>
<evidence type="ECO:0000256" key="6">
    <source>
        <dbReference type="ARBA" id="ARBA00023136"/>
    </source>
</evidence>
<feature type="compositionally biased region" description="Basic and acidic residues" evidence="9">
    <location>
        <begin position="381"/>
        <end position="406"/>
    </location>
</feature>
<accession>A0A1V0FYA9</accession>
<protein>
    <submittedName>
        <fullName evidence="12">Variant surface glycoprotein</fullName>
    </submittedName>
</protein>
<dbReference type="AlphaFoldDB" id="A0A1V0FYA9"/>
<comment type="function">
    <text evidence="1">VSG forms a coat on the surface of the parasite. The trypanosome evades the immune response of the host by expressing a series of antigenically distinct VSGs from an estimated 1000 VSG genes.</text>
</comment>
<keyword evidence="6" id="KW-0472">Membrane</keyword>
<name>A0A1V0FYA9_9TRYP</name>